<reference evidence="1 2" key="1">
    <citation type="journal article" date="2024" name="G3 (Bethesda)">
        <title>Genome assembly of Hibiscus sabdariffa L. provides insights into metabolisms of medicinal natural products.</title>
        <authorList>
            <person name="Kim T."/>
        </authorList>
    </citation>
    <scope>NUCLEOTIDE SEQUENCE [LARGE SCALE GENOMIC DNA]</scope>
    <source>
        <strain evidence="1">TK-2024</strain>
        <tissue evidence="1">Old leaves</tissue>
    </source>
</reference>
<name>A0ABR2TIQ5_9ROSI</name>
<evidence type="ECO:0000313" key="2">
    <source>
        <dbReference type="Proteomes" id="UP001396334"/>
    </source>
</evidence>
<organism evidence="1 2">
    <name type="scientific">Hibiscus sabdariffa</name>
    <name type="common">roselle</name>
    <dbReference type="NCBI Taxonomy" id="183260"/>
    <lineage>
        <taxon>Eukaryota</taxon>
        <taxon>Viridiplantae</taxon>
        <taxon>Streptophyta</taxon>
        <taxon>Embryophyta</taxon>
        <taxon>Tracheophyta</taxon>
        <taxon>Spermatophyta</taxon>
        <taxon>Magnoliopsida</taxon>
        <taxon>eudicotyledons</taxon>
        <taxon>Gunneridae</taxon>
        <taxon>Pentapetalae</taxon>
        <taxon>rosids</taxon>
        <taxon>malvids</taxon>
        <taxon>Malvales</taxon>
        <taxon>Malvaceae</taxon>
        <taxon>Malvoideae</taxon>
        <taxon>Hibiscus</taxon>
    </lineage>
</organism>
<dbReference type="EMBL" id="JBBPBN010000005">
    <property type="protein sequence ID" value="KAK9037129.1"/>
    <property type="molecule type" value="Genomic_DNA"/>
</dbReference>
<sequence>MEISFMLLLRNPKRAHLFQKVVLGAPRQWVCQTEVRGSLVATASITTAPEVAADTVPVQAILEGSSLDRANVMSDDDAGIGKDWSHPVELGWWHLL</sequence>
<gene>
    <name evidence="1" type="ORF">V6N11_022051</name>
</gene>
<comment type="caution">
    <text evidence="1">The sequence shown here is derived from an EMBL/GenBank/DDBJ whole genome shotgun (WGS) entry which is preliminary data.</text>
</comment>
<dbReference type="Proteomes" id="UP001396334">
    <property type="component" value="Unassembled WGS sequence"/>
</dbReference>
<proteinExistence type="predicted"/>
<protein>
    <submittedName>
        <fullName evidence="1">Uncharacterized protein</fullName>
    </submittedName>
</protein>
<evidence type="ECO:0000313" key="1">
    <source>
        <dbReference type="EMBL" id="KAK9037129.1"/>
    </source>
</evidence>
<keyword evidence="2" id="KW-1185">Reference proteome</keyword>
<accession>A0ABR2TIQ5</accession>